<protein>
    <submittedName>
        <fullName evidence="1">Uncharacterized protein</fullName>
    </submittedName>
</protein>
<dbReference type="Proteomes" id="UP000297741">
    <property type="component" value="Unassembled WGS sequence"/>
</dbReference>
<proteinExistence type="predicted"/>
<accession>A0ABY2KPK0</accession>
<name>A0ABY2KPK0_9RHOB</name>
<evidence type="ECO:0000313" key="1">
    <source>
        <dbReference type="EMBL" id="TGD42953.1"/>
    </source>
</evidence>
<dbReference type="EMBL" id="RPEM01000007">
    <property type="protein sequence ID" value="TGD42953.1"/>
    <property type="molecule type" value="Genomic_DNA"/>
</dbReference>
<reference evidence="1 2" key="1">
    <citation type="submission" date="2018-11" db="EMBL/GenBank/DDBJ databases">
        <title>Tabrizicola sp. isolated from sediment of alpine lake.</title>
        <authorList>
            <person name="Liu Z."/>
        </authorList>
    </citation>
    <scope>NUCLEOTIDE SEQUENCE [LARGE SCALE GENOMIC DNA]</scope>
    <source>
        <strain evidence="1 2">DRYC-M-16</strain>
    </source>
</reference>
<gene>
    <name evidence="1" type="ORF">EEB11_11805</name>
</gene>
<organism evidence="1 2">
    <name type="scientific">Pseudotabrizicola sediminis</name>
    <dbReference type="NCBI Taxonomy" id="2486418"/>
    <lineage>
        <taxon>Bacteria</taxon>
        <taxon>Pseudomonadati</taxon>
        <taxon>Pseudomonadota</taxon>
        <taxon>Alphaproteobacteria</taxon>
        <taxon>Rhodobacterales</taxon>
        <taxon>Paracoccaceae</taxon>
        <taxon>Pseudotabrizicola</taxon>
    </lineage>
</organism>
<evidence type="ECO:0000313" key="2">
    <source>
        <dbReference type="Proteomes" id="UP000297741"/>
    </source>
</evidence>
<keyword evidence="2" id="KW-1185">Reference proteome</keyword>
<comment type="caution">
    <text evidence="1">The sequence shown here is derived from an EMBL/GenBank/DDBJ whole genome shotgun (WGS) entry which is preliminary data.</text>
</comment>
<sequence>MQALIAAGAGVADPDGNEDSATGQASNAVHYIRCGGGPGCMGTGNDFLTAVSRARKLVANGARRIVFLTTENTPDCALRHSLISFSRHAGRALPARPTEFVVVPVTQQQAD</sequence>